<evidence type="ECO:0000313" key="1">
    <source>
        <dbReference type="EMBL" id="SVE02765.1"/>
    </source>
</evidence>
<proteinExistence type="predicted"/>
<dbReference type="EMBL" id="UINC01189187">
    <property type="protein sequence ID" value="SVE02765.1"/>
    <property type="molecule type" value="Genomic_DNA"/>
</dbReference>
<accession>A0A383A6A3</accession>
<organism evidence="1">
    <name type="scientific">marine metagenome</name>
    <dbReference type="NCBI Taxonomy" id="408172"/>
    <lineage>
        <taxon>unclassified sequences</taxon>
        <taxon>metagenomes</taxon>
        <taxon>ecological metagenomes</taxon>
    </lineage>
</organism>
<name>A0A383A6A3_9ZZZZ</name>
<gene>
    <name evidence="1" type="ORF">METZ01_LOCUS455619</name>
</gene>
<sequence length="68" mass="7645">MSQMTWRSLLETMLLADCDTCELDDIVEVYDASSGEYYPADLIEFPSDDELAGNMLISINATPYQQTT</sequence>
<reference evidence="1" key="1">
    <citation type="submission" date="2018-05" db="EMBL/GenBank/DDBJ databases">
        <authorList>
            <person name="Lanie J.A."/>
            <person name="Ng W.-L."/>
            <person name="Kazmierczak K.M."/>
            <person name="Andrzejewski T.M."/>
            <person name="Davidsen T.M."/>
            <person name="Wayne K.J."/>
            <person name="Tettelin H."/>
            <person name="Glass J.I."/>
            <person name="Rusch D."/>
            <person name="Podicherti R."/>
            <person name="Tsui H.-C.T."/>
            <person name="Winkler M.E."/>
        </authorList>
    </citation>
    <scope>NUCLEOTIDE SEQUENCE</scope>
</reference>
<dbReference type="AlphaFoldDB" id="A0A383A6A3"/>
<protein>
    <submittedName>
        <fullName evidence="1">Uncharacterized protein</fullName>
    </submittedName>
</protein>